<accession>A0A921MX74</accession>
<comment type="caution">
    <text evidence="3">The sequence shown here is derived from an EMBL/GenBank/DDBJ whole genome shotgun (WGS) entry which is preliminary data.</text>
</comment>
<dbReference type="InterPro" id="IPR046291">
    <property type="entry name" value="DUF6328"/>
</dbReference>
<protein>
    <submittedName>
        <fullName evidence="3">DUF6328 family protein</fullName>
    </submittedName>
</protein>
<keyword evidence="2" id="KW-0812">Transmembrane</keyword>
<reference evidence="3" key="1">
    <citation type="journal article" date="2021" name="PeerJ">
        <title>Extensive microbial diversity within the chicken gut microbiome revealed by metagenomics and culture.</title>
        <authorList>
            <person name="Gilroy R."/>
            <person name="Ravi A."/>
            <person name="Getino M."/>
            <person name="Pursley I."/>
            <person name="Horton D.L."/>
            <person name="Alikhan N.F."/>
            <person name="Baker D."/>
            <person name="Gharbi K."/>
            <person name="Hall N."/>
            <person name="Watson M."/>
            <person name="Adriaenssens E.M."/>
            <person name="Foster-Nyarko E."/>
            <person name="Jarju S."/>
            <person name="Secka A."/>
            <person name="Antonio M."/>
            <person name="Oren A."/>
            <person name="Chaudhuri R.R."/>
            <person name="La Ragione R."/>
            <person name="Hildebrand F."/>
            <person name="Pallen M.J."/>
        </authorList>
    </citation>
    <scope>NUCLEOTIDE SEQUENCE</scope>
    <source>
        <strain evidence="3">ChiGjej5B5-22894</strain>
    </source>
</reference>
<dbReference type="Proteomes" id="UP000742460">
    <property type="component" value="Unassembled WGS sequence"/>
</dbReference>
<feature type="transmembrane region" description="Helical" evidence="2">
    <location>
        <begin position="69"/>
        <end position="90"/>
    </location>
</feature>
<evidence type="ECO:0000313" key="3">
    <source>
        <dbReference type="EMBL" id="HJG92353.1"/>
    </source>
</evidence>
<proteinExistence type="predicted"/>
<feature type="transmembrane region" description="Helical" evidence="2">
    <location>
        <begin position="140"/>
        <end position="159"/>
    </location>
</feature>
<feature type="region of interest" description="Disordered" evidence="1">
    <location>
        <begin position="1"/>
        <end position="23"/>
    </location>
</feature>
<organism evidence="3 4">
    <name type="scientific">Brachybacterium massiliense</name>
    <dbReference type="NCBI Taxonomy" id="1755098"/>
    <lineage>
        <taxon>Bacteria</taxon>
        <taxon>Bacillati</taxon>
        <taxon>Actinomycetota</taxon>
        <taxon>Actinomycetes</taxon>
        <taxon>Micrococcales</taxon>
        <taxon>Dermabacteraceae</taxon>
        <taxon>Brachybacterium</taxon>
    </lineage>
</organism>
<evidence type="ECO:0000313" key="4">
    <source>
        <dbReference type="Proteomes" id="UP000742460"/>
    </source>
</evidence>
<keyword evidence="2" id="KW-1133">Transmembrane helix</keyword>
<name>A0A921MX74_9MICO</name>
<dbReference type="Pfam" id="PF19853">
    <property type="entry name" value="DUF6328"/>
    <property type="match status" value="1"/>
</dbReference>
<evidence type="ECO:0000256" key="2">
    <source>
        <dbReference type="SAM" id="Phobius"/>
    </source>
</evidence>
<gene>
    <name evidence="3" type="ORF">K8V81_11600</name>
</gene>
<keyword evidence="2" id="KW-0472">Membrane</keyword>
<evidence type="ECO:0000256" key="1">
    <source>
        <dbReference type="SAM" id="MobiDB-lite"/>
    </source>
</evidence>
<dbReference type="EMBL" id="DYUE01000274">
    <property type="protein sequence ID" value="HJG92353.1"/>
    <property type="molecule type" value="Genomic_DNA"/>
</dbReference>
<dbReference type="AlphaFoldDB" id="A0A921MX74"/>
<feature type="transmembrane region" description="Helical" evidence="2">
    <location>
        <begin position="111"/>
        <end position="134"/>
    </location>
</feature>
<reference evidence="3" key="2">
    <citation type="submission" date="2021-09" db="EMBL/GenBank/DDBJ databases">
        <authorList>
            <person name="Gilroy R."/>
        </authorList>
    </citation>
    <scope>NUCLEOTIDE SEQUENCE</scope>
    <source>
        <strain evidence="3">ChiGjej5B5-22894</strain>
    </source>
</reference>
<sequence length="169" mass="18682">MGVDDGAPAGQESSGHYDREESSAQRLDRNWNELLQEIRVLQTGSQILAAFLVVLPFQDRFEELDAVQVGWYVGLLLLALLIVALLLTPVGMHRRLFRRRVKDEMVKTANTLLRTAILLLGVLLSAVAVFVIDVVLSREIAAAVGLVLLTLMAGLLVLLPHRVARRVHS</sequence>